<comment type="caution">
    <text evidence="4">The sequence shown here is derived from an EMBL/GenBank/DDBJ whole genome shotgun (WGS) entry which is preliminary data.</text>
</comment>
<dbReference type="AlphaFoldDB" id="A0A5S3PQG2"/>
<dbReference type="Pfam" id="PF00583">
    <property type="entry name" value="Acetyltransf_1"/>
    <property type="match status" value="1"/>
</dbReference>
<dbReference type="InterPro" id="IPR050832">
    <property type="entry name" value="Bact_Acetyltransf"/>
</dbReference>
<keyword evidence="2" id="KW-0012">Acyltransferase</keyword>
<protein>
    <submittedName>
        <fullName evidence="4">GNAT family N-acetyltransferase</fullName>
    </submittedName>
</protein>
<dbReference type="Gene3D" id="3.40.630.30">
    <property type="match status" value="1"/>
</dbReference>
<dbReference type="CDD" id="cd04301">
    <property type="entry name" value="NAT_SF"/>
    <property type="match status" value="1"/>
</dbReference>
<dbReference type="InterPro" id="IPR016181">
    <property type="entry name" value="Acyl_CoA_acyltransferase"/>
</dbReference>
<name>A0A5S3PQG2_9FLAO</name>
<evidence type="ECO:0000313" key="4">
    <source>
        <dbReference type="EMBL" id="TMM56901.1"/>
    </source>
</evidence>
<dbReference type="PANTHER" id="PTHR43877">
    <property type="entry name" value="AMINOALKYLPHOSPHONATE N-ACETYLTRANSFERASE-RELATED-RELATED"/>
    <property type="match status" value="1"/>
</dbReference>
<dbReference type="EMBL" id="VATY01000002">
    <property type="protein sequence ID" value="TMM56901.1"/>
    <property type="molecule type" value="Genomic_DNA"/>
</dbReference>
<sequence>MFTLKRTNSKNPDFIKLVEQLDANLAERDGEDHAFYNQFNSISNLNHTVVLYKDKKAVACGAIKKFDDSSMEVKRMFVPSEERGKGYATKVLKELELWTKELGNTHCILETGKRQPEAIALYEKNGYRRISNYGQYQGIENSVCFEKNVSS</sequence>
<organism evidence="4 5">
    <name type="scientific">Maribacter algarum</name>
    <name type="common">ex Zhang et al. 2020</name>
    <dbReference type="NCBI Taxonomy" id="2578118"/>
    <lineage>
        <taxon>Bacteria</taxon>
        <taxon>Pseudomonadati</taxon>
        <taxon>Bacteroidota</taxon>
        <taxon>Flavobacteriia</taxon>
        <taxon>Flavobacteriales</taxon>
        <taxon>Flavobacteriaceae</taxon>
        <taxon>Maribacter</taxon>
    </lineage>
</organism>
<keyword evidence="1 4" id="KW-0808">Transferase</keyword>
<evidence type="ECO:0000256" key="2">
    <source>
        <dbReference type="ARBA" id="ARBA00023315"/>
    </source>
</evidence>
<dbReference type="GO" id="GO:0016747">
    <property type="term" value="F:acyltransferase activity, transferring groups other than amino-acyl groups"/>
    <property type="evidence" value="ECO:0007669"/>
    <property type="project" value="InterPro"/>
</dbReference>
<proteinExistence type="predicted"/>
<dbReference type="RefSeq" id="WP_138657885.1">
    <property type="nucleotide sequence ID" value="NZ_VATY01000002.1"/>
</dbReference>
<evidence type="ECO:0000256" key="1">
    <source>
        <dbReference type="ARBA" id="ARBA00022679"/>
    </source>
</evidence>
<keyword evidence="5" id="KW-1185">Reference proteome</keyword>
<gene>
    <name evidence="4" type="ORF">FEE95_10410</name>
</gene>
<dbReference type="PROSITE" id="PS51186">
    <property type="entry name" value="GNAT"/>
    <property type="match status" value="1"/>
</dbReference>
<evidence type="ECO:0000313" key="5">
    <source>
        <dbReference type="Proteomes" id="UP000310314"/>
    </source>
</evidence>
<reference evidence="4 5" key="1">
    <citation type="submission" date="2019-05" db="EMBL/GenBank/DDBJ databases">
        <authorList>
            <person name="Zhang J.-Y."/>
            <person name="Feg X."/>
            <person name="Du Z.-J."/>
        </authorList>
    </citation>
    <scope>NUCLEOTIDE SEQUENCE [LARGE SCALE GENOMIC DNA]</scope>
    <source>
        <strain evidence="4 5">RZ26</strain>
    </source>
</reference>
<dbReference type="InterPro" id="IPR000182">
    <property type="entry name" value="GNAT_dom"/>
</dbReference>
<dbReference type="OrthoDB" id="9803233at2"/>
<feature type="domain" description="N-acetyltransferase" evidence="3">
    <location>
        <begin position="2"/>
        <end position="150"/>
    </location>
</feature>
<accession>A0A5S3PQG2</accession>
<evidence type="ECO:0000259" key="3">
    <source>
        <dbReference type="PROSITE" id="PS51186"/>
    </source>
</evidence>
<dbReference type="PANTHER" id="PTHR43877:SF2">
    <property type="entry name" value="AMINOALKYLPHOSPHONATE N-ACETYLTRANSFERASE-RELATED"/>
    <property type="match status" value="1"/>
</dbReference>
<dbReference type="Proteomes" id="UP000310314">
    <property type="component" value="Unassembled WGS sequence"/>
</dbReference>
<dbReference type="SUPFAM" id="SSF55729">
    <property type="entry name" value="Acyl-CoA N-acyltransferases (Nat)"/>
    <property type="match status" value="1"/>
</dbReference>